<name>A0A5B7DZ93_PORTR</name>
<dbReference type="AlphaFoldDB" id="A0A5B7DZ93"/>
<comment type="caution">
    <text evidence="2">The sequence shown here is derived from an EMBL/GenBank/DDBJ whole genome shotgun (WGS) entry which is preliminary data.</text>
</comment>
<evidence type="ECO:0000313" key="2">
    <source>
        <dbReference type="EMBL" id="MPC26044.1"/>
    </source>
</evidence>
<keyword evidence="3" id="KW-1185">Reference proteome</keyword>
<feature type="region of interest" description="Disordered" evidence="1">
    <location>
        <begin position="52"/>
        <end position="80"/>
    </location>
</feature>
<protein>
    <submittedName>
        <fullName evidence="2">Uncharacterized protein</fullName>
    </submittedName>
</protein>
<reference evidence="2 3" key="1">
    <citation type="submission" date="2019-05" db="EMBL/GenBank/DDBJ databases">
        <title>Another draft genome of Portunus trituberculatus and its Hox gene families provides insights of decapod evolution.</title>
        <authorList>
            <person name="Jeong J.-H."/>
            <person name="Song I."/>
            <person name="Kim S."/>
            <person name="Choi T."/>
            <person name="Kim D."/>
            <person name="Ryu S."/>
            <person name="Kim W."/>
        </authorList>
    </citation>
    <scope>NUCLEOTIDE SEQUENCE [LARGE SCALE GENOMIC DNA]</scope>
    <source>
        <tissue evidence="2">Muscle</tissue>
    </source>
</reference>
<evidence type="ECO:0000313" key="3">
    <source>
        <dbReference type="Proteomes" id="UP000324222"/>
    </source>
</evidence>
<gene>
    <name evidence="2" type="ORF">E2C01_019173</name>
</gene>
<accession>A0A5B7DZ93</accession>
<dbReference type="Proteomes" id="UP000324222">
    <property type="component" value="Unassembled WGS sequence"/>
</dbReference>
<evidence type="ECO:0000256" key="1">
    <source>
        <dbReference type="SAM" id="MobiDB-lite"/>
    </source>
</evidence>
<proteinExistence type="predicted"/>
<dbReference type="EMBL" id="VSRR010001547">
    <property type="protein sequence ID" value="MPC26044.1"/>
    <property type="molecule type" value="Genomic_DNA"/>
</dbReference>
<sequence>MDAFIMSETATEGRRWCERQVSRTCEWPGQVCGGGRVGPGVTCIAPRNPADYGTPPTAPHATRCTPSPPPTRLLPPQCSRRPHRAALDLRLQLRTRQPSLQPRAFYKRAIMDLSKQHRYSSVGQAGKYGVG</sequence>
<organism evidence="2 3">
    <name type="scientific">Portunus trituberculatus</name>
    <name type="common">Swimming crab</name>
    <name type="synonym">Neptunus trituberculatus</name>
    <dbReference type="NCBI Taxonomy" id="210409"/>
    <lineage>
        <taxon>Eukaryota</taxon>
        <taxon>Metazoa</taxon>
        <taxon>Ecdysozoa</taxon>
        <taxon>Arthropoda</taxon>
        <taxon>Crustacea</taxon>
        <taxon>Multicrustacea</taxon>
        <taxon>Malacostraca</taxon>
        <taxon>Eumalacostraca</taxon>
        <taxon>Eucarida</taxon>
        <taxon>Decapoda</taxon>
        <taxon>Pleocyemata</taxon>
        <taxon>Brachyura</taxon>
        <taxon>Eubrachyura</taxon>
        <taxon>Portunoidea</taxon>
        <taxon>Portunidae</taxon>
        <taxon>Portuninae</taxon>
        <taxon>Portunus</taxon>
    </lineage>
</organism>